<dbReference type="Gene3D" id="2.30.40.10">
    <property type="entry name" value="Urease, subunit C, domain 1"/>
    <property type="match status" value="1"/>
</dbReference>
<evidence type="ECO:0000313" key="2">
    <source>
        <dbReference type="EMBL" id="VAW48274.1"/>
    </source>
</evidence>
<reference evidence="2" key="1">
    <citation type="submission" date="2018-06" db="EMBL/GenBank/DDBJ databases">
        <authorList>
            <person name="Zhirakovskaya E."/>
        </authorList>
    </citation>
    <scope>NUCLEOTIDE SEQUENCE</scope>
</reference>
<dbReference type="InterPro" id="IPR011059">
    <property type="entry name" value="Metal-dep_hydrolase_composite"/>
</dbReference>
<proteinExistence type="predicted"/>
<evidence type="ECO:0000259" key="1">
    <source>
        <dbReference type="Pfam" id="PF01979"/>
    </source>
</evidence>
<dbReference type="GO" id="GO:0016810">
    <property type="term" value="F:hydrolase activity, acting on carbon-nitrogen (but not peptide) bonds"/>
    <property type="evidence" value="ECO:0007669"/>
    <property type="project" value="InterPro"/>
</dbReference>
<dbReference type="AlphaFoldDB" id="A0A3B0WXE5"/>
<sequence length="609" mass="67422">MKIKITLTIISIVVFFLLLPQPKVESKENEADHIPEKNHFIIKDVRLYDGEEMIESTDIEIKDHKVFKIAKMIKANDSVEMIYAKGKTLLPGLIDAHTHVYGNALKDALNFGVTTELDMFSMPQYTLEGSKSRNNLNNTTKADLFSSSILATAPGGHGTQYGFEIPVLETPDQAMKFVNDRINEGASYIKVVYNSKQATRQFFPSISLEILQALIKHTHARNKILVVHVDNYISALQSLESGADGLVHSFMDKVVDDKLIALMKKNKAFMIPTFTVVASVSQLTNTDEILNHKPFKGFISNEQKQQLKAKFPPFGIPKSGFQIALDSVKLLSDAGITILAGTDAPNPGTTHGVSMYQEIEHLTQAGLSNTQAIHSATGAARKHFPIGDRGTLKVGASASMILVDGNPFTDIKQLSYLTKIWKNGVLVQRNKRVNTNKKTKVIVIKTGLITDFNQSIKKTAIGLGISESTDQFVGGKSRVSLALNERNTDGNNYLHVSGEIIKGFMFRWSGISYVLGEGYQSGVDLSQVKSLSFEAKAGDNVDSITVMLFQTGNFRPVEKTLKLSKQWQTYKVELLDFKTIDLKQVSNISIVMSNTLGEFEFMLDNLAFK</sequence>
<dbReference type="InterPro" id="IPR032466">
    <property type="entry name" value="Metal_Hydrolase"/>
</dbReference>
<dbReference type="SUPFAM" id="SSF51556">
    <property type="entry name" value="Metallo-dependent hydrolases"/>
    <property type="match status" value="1"/>
</dbReference>
<feature type="domain" description="Amidohydrolase-related" evidence="1">
    <location>
        <begin position="88"/>
        <end position="424"/>
    </location>
</feature>
<dbReference type="Gene3D" id="3.40.50.10910">
    <property type="entry name" value="Amidohydrolase"/>
    <property type="match status" value="1"/>
</dbReference>
<organism evidence="2">
    <name type="scientific">hydrothermal vent metagenome</name>
    <dbReference type="NCBI Taxonomy" id="652676"/>
    <lineage>
        <taxon>unclassified sequences</taxon>
        <taxon>metagenomes</taxon>
        <taxon>ecological metagenomes</taxon>
    </lineage>
</organism>
<accession>A0A3B0WXE5</accession>
<dbReference type="PANTHER" id="PTHR43135:SF3">
    <property type="entry name" value="ALPHA-D-RIBOSE 1-METHYLPHOSPHONATE 5-TRIPHOSPHATE DIPHOSPHATASE"/>
    <property type="match status" value="1"/>
</dbReference>
<protein>
    <recommendedName>
        <fullName evidence="1">Amidohydrolase-related domain-containing protein</fullName>
    </recommendedName>
</protein>
<dbReference type="SUPFAM" id="SSF49785">
    <property type="entry name" value="Galactose-binding domain-like"/>
    <property type="match status" value="1"/>
</dbReference>
<dbReference type="Gene3D" id="3.30.110.90">
    <property type="entry name" value="Amidohydrolase"/>
    <property type="match status" value="1"/>
</dbReference>
<dbReference type="Gene3D" id="1.20.58.520">
    <property type="entry name" value="Amidohydrolase"/>
    <property type="match status" value="1"/>
</dbReference>
<dbReference type="InterPro" id="IPR006680">
    <property type="entry name" value="Amidohydro-rel"/>
</dbReference>
<dbReference type="InterPro" id="IPR051781">
    <property type="entry name" value="Metallo-dep_Hydrolase"/>
</dbReference>
<dbReference type="SUPFAM" id="SSF51338">
    <property type="entry name" value="Composite domain of metallo-dependent hydrolases"/>
    <property type="match status" value="1"/>
</dbReference>
<dbReference type="EMBL" id="UOFC01000196">
    <property type="protein sequence ID" value="VAW48274.1"/>
    <property type="molecule type" value="Genomic_DNA"/>
</dbReference>
<gene>
    <name evidence="2" type="ORF">MNBD_GAMMA03-1265</name>
</gene>
<dbReference type="Pfam" id="PF01979">
    <property type="entry name" value="Amidohydro_1"/>
    <property type="match status" value="1"/>
</dbReference>
<name>A0A3B0WXE5_9ZZZZ</name>
<dbReference type="Gene3D" id="2.60.120.430">
    <property type="entry name" value="Galactose-binding lectin"/>
    <property type="match status" value="1"/>
</dbReference>
<dbReference type="PANTHER" id="PTHR43135">
    <property type="entry name" value="ALPHA-D-RIBOSE 1-METHYLPHOSPHONATE 5-TRIPHOSPHATE DIPHOSPHATASE"/>
    <property type="match status" value="1"/>
</dbReference>
<dbReference type="InterPro" id="IPR008979">
    <property type="entry name" value="Galactose-bd-like_sf"/>
</dbReference>